<evidence type="ECO:0000313" key="14">
    <source>
        <dbReference type="Proteomes" id="UP000009046"/>
    </source>
</evidence>
<dbReference type="eggNOG" id="KOG2510">
    <property type="taxonomic scope" value="Eukaryota"/>
</dbReference>
<dbReference type="RefSeq" id="XP_002426077.1">
    <property type="nucleotide sequence ID" value="XM_002426032.1"/>
</dbReference>
<protein>
    <submittedName>
        <fullName evidence="12">Glutamate receptor U1, putative</fullName>
    </submittedName>
</protein>
<keyword evidence="3" id="KW-1003">Cell membrane</keyword>
<comment type="similarity">
    <text evidence="2">Belongs to the glutamate-gated ion channel (TC 1.A.10.1) family.</text>
</comment>
<keyword evidence="4 10" id="KW-0812">Transmembrane</keyword>
<keyword evidence="14" id="KW-1185">Reference proteome</keyword>
<accession>E0VIY3</accession>
<dbReference type="SUPFAM" id="SSF53850">
    <property type="entry name" value="Periplasmic binding protein-like II"/>
    <property type="match status" value="1"/>
</dbReference>
<feature type="coiled-coil region" evidence="9">
    <location>
        <begin position="475"/>
        <end position="515"/>
    </location>
</feature>
<dbReference type="InterPro" id="IPR001320">
    <property type="entry name" value="Iontro_rcpt_C"/>
</dbReference>
<dbReference type="GeneID" id="8230206"/>
<evidence type="ECO:0000256" key="10">
    <source>
        <dbReference type="SAM" id="Phobius"/>
    </source>
</evidence>
<dbReference type="GO" id="GO:0005886">
    <property type="term" value="C:plasma membrane"/>
    <property type="evidence" value="ECO:0007669"/>
    <property type="project" value="UniProtKB-SubCell"/>
</dbReference>
<dbReference type="OMA" id="HDIRENW"/>
<dbReference type="InParanoid" id="E0VIY3"/>
<dbReference type="CTD" id="8230206"/>
<evidence type="ECO:0000256" key="5">
    <source>
        <dbReference type="ARBA" id="ARBA00022989"/>
    </source>
</evidence>
<evidence type="ECO:0000313" key="13">
    <source>
        <dbReference type="EnsemblMetazoa" id="PHUM235670-PA"/>
    </source>
</evidence>
<dbReference type="Gene3D" id="3.40.190.10">
    <property type="entry name" value="Periplasmic binding protein-like II"/>
    <property type="match status" value="1"/>
</dbReference>
<dbReference type="Proteomes" id="UP000009046">
    <property type="component" value="Unassembled WGS sequence"/>
</dbReference>
<evidence type="ECO:0000256" key="2">
    <source>
        <dbReference type="ARBA" id="ARBA00008685"/>
    </source>
</evidence>
<reference evidence="13" key="3">
    <citation type="submission" date="2020-05" db="UniProtKB">
        <authorList>
            <consortium name="EnsemblMetazoa"/>
        </authorList>
    </citation>
    <scope>IDENTIFICATION</scope>
    <source>
        <strain evidence="13">USDA</strain>
    </source>
</reference>
<feature type="domain" description="Ionotropic glutamate receptor C-terminal" evidence="11">
    <location>
        <begin position="241"/>
        <end position="381"/>
    </location>
</feature>
<dbReference type="FunCoup" id="E0VIY3">
    <property type="interactions" value="8"/>
</dbReference>
<dbReference type="KEGG" id="phu:Phum_PHUM235670"/>
<evidence type="ECO:0000256" key="7">
    <source>
        <dbReference type="ARBA" id="ARBA00023170"/>
    </source>
</evidence>
<dbReference type="VEuPathDB" id="VectorBase:PHUM235670"/>
<dbReference type="EnsemblMetazoa" id="PHUM235670-RA">
    <property type="protein sequence ID" value="PHUM235670-PA"/>
    <property type="gene ID" value="PHUM235670"/>
</dbReference>
<evidence type="ECO:0000313" key="12">
    <source>
        <dbReference type="EMBL" id="EEB13339.1"/>
    </source>
</evidence>
<name>E0VIY3_PEDHC</name>
<keyword evidence="7 12" id="KW-0675">Receptor</keyword>
<dbReference type="AlphaFoldDB" id="E0VIY3"/>
<dbReference type="GO" id="GO:0015276">
    <property type="term" value="F:ligand-gated monoatomic ion channel activity"/>
    <property type="evidence" value="ECO:0007669"/>
    <property type="project" value="InterPro"/>
</dbReference>
<dbReference type="PANTHER" id="PTHR42643:SF30">
    <property type="entry name" value="IONOTROPIC RECEPTOR 40A-RELATED"/>
    <property type="match status" value="1"/>
</dbReference>
<evidence type="ECO:0000256" key="1">
    <source>
        <dbReference type="ARBA" id="ARBA00004651"/>
    </source>
</evidence>
<evidence type="ECO:0000259" key="11">
    <source>
        <dbReference type="Pfam" id="PF00060"/>
    </source>
</evidence>
<dbReference type="EMBL" id="AAZO01002736">
    <property type="status" value="NOT_ANNOTATED_CDS"/>
    <property type="molecule type" value="Genomic_DNA"/>
</dbReference>
<evidence type="ECO:0000256" key="9">
    <source>
        <dbReference type="SAM" id="Coils"/>
    </source>
</evidence>
<keyword evidence="8" id="KW-0325">Glycoprotein</keyword>
<dbReference type="HOGENOM" id="CLU_488626_0_0_1"/>
<proteinExistence type="inferred from homology"/>
<dbReference type="EMBL" id="DS235215">
    <property type="protein sequence ID" value="EEB13339.1"/>
    <property type="molecule type" value="Genomic_DNA"/>
</dbReference>
<dbReference type="EMBL" id="AAZO01002737">
    <property type="status" value="NOT_ANNOTATED_CDS"/>
    <property type="molecule type" value="Genomic_DNA"/>
</dbReference>
<sequence length="558" mass="65237">MKTPTFCFSYMKIFFFLFNFGGIIIRGHHLTENDFDDDEDMMMSLSLAVKDIIIGLPSSHVTLLFENITDSTFPMILSKTLQKSLITTSIYTIEKGENQKEVEQEDLMHRKILYILYRDHNLRDNDFFSGQFEAMRISLLTKTQNGMFVQNLIYNRSTRYKYVDPPERLQGTGIFTNGTFSGVLGQVWQREFDFFMGDVTITYDRAKTVEFTFFTLVDSEAFVTHRPSKLNEAFALIRPFQWQVWPPILCTFTIYGPILFFIIESQNYLMKIKRDSKERKKLFFHCVWFSISTFLKQGGIYPSKSHKVRLLLIIVTLAATYVIGDMYSANLTSLLARPGREKPITVLEQLDTAMETRGYQLLVEKHSSSLTTLQNGTGIYEKIWEKMKNQKNYLIESVESGMKMVRKNKNIVILGGRETLYFDSRRFGSYNFQMSEKLNTRYAGIAMQLGCPYIENFNKILMQLFEGGILTKMTVEEYERLGEEQRAEFENVKKKKNVSQIKNEDIQNVEEEEEEILASHVNLDKDEKESNHQNLGCFLHFIHRLSFIRFYAFLRNSI</sequence>
<dbReference type="Pfam" id="PF00060">
    <property type="entry name" value="Lig_chan"/>
    <property type="match status" value="1"/>
</dbReference>
<evidence type="ECO:0000256" key="8">
    <source>
        <dbReference type="ARBA" id="ARBA00023180"/>
    </source>
</evidence>
<dbReference type="GO" id="GO:0050906">
    <property type="term" value="P:detection of stimulus involved in sensory perception"/>
    <property type="evidence" value="ECO:0007669"/>
    <property type="project" value="UniProtKB-ARBA"/>
</dbReference>
<keyword evidence="9" id="KW-0175">Coiled coil</keyword>
<dbReference type="Gene3D" id="1.10.287.70">
    <property type="match status" value="1"/>
</dbReference>
<gene>
    <name evidence="13" type="primary">8230206</name>
    <name evidence="12" type="ORF">Phum_PHUM235670</name>
</gene>
<keyword evidence="5 10" id="KW-1133">Transmembrane helix</keyword>
<dbReference type="InterPro" id="IPR052192">
    <property type="entry name" value="Insect_Ionotropic_Sensory_Rcpt"/>
</dbReference>
<keyword evidence="6 10" id="KW-0472">Membrane</keyword>
<feature type="transmembrane region" description="Helical" evidence="10">
    <location>
        <begin position="244"/>
        <end position="262"/>
    </location>
</feature>
<evidence type="ECO:0000256" key="3">
    <source>
        <dbReference type="ARBA" id="ARBA00022475"/>
    </source>
</evidence>
<evidence type="ECO:0000256" key="4">
    <source>
        <dbReference type="ARBA" id="ARBA00022692"/>
    </source>
</evidence>
<reference evidence="12" key="1">
    <citation type="submission" date="2007-04" db="EMBL/GenBank/DDBJ databases">
        <title>Annotation of Pediculus humanus corporis strain USDA.</title>
        <authorList>
            <person name="Kirkness E."/>
            <person name="Hannick L."/>
            <person name="Hass B."/>
            <person name="Bruggner R."/>
            <person name="Lawson D."/>
            <person name="Bidwell S."/>
            <person name="Joardar V."/>
            <person name="Caler E."/>
            <person name="Walenz B."/>
            <person name="Inman J."/>
            <person name="Schobel S."/>
            <person name="Galinsky K."/>
            <person name="Amedeo P."/>
            <person name="Strausberg R."/>
        </authorList>
    </citation>
    <scope>NUCLEOTIDE SEQUENCE</scope>
    <source>
        <strain evidence="12">USDA</strain>
    </source>
</reference>
<reference evidence="12" key="2">
    <citation type="submission" date="2007-04" db="EMBL/GenBank/DDBJ databases">
        <title>The genome of the human body louse.</title>
        <authorList>
            <consortium name="The Human Body Louse Genome Consortium"/>
            <person name="Kirkness E."/>
            <person name="Walenz B."/>
            <person name="Hass B."/>
            <person name="Bruggner R."/>
            <person name="Strausberg R."/>
        </authorList>
    </citation>
    <scope>NUCLEOTIDE SEQUENCE</scope>
    <source>
        <strain evidence="12">USDA</strain>
    </source>
</reference>
<dbReference type="OrthoDB" id="5984008at2759"/>
<evidence type="ECO:0000256" key="6">
    <source>
        <dbReference type="ARBA" id="ARBA00023136"/>
    </source>
</evidence>
<feature type="transmembrane region" description="Helical" evidence="10">
    <location>
        <begin position="308"/>
        <end position="327"/>
    </location>
</feature>
<dbReference type="PANTHER" id="PTHR42643">
    <property type="entry name" value="IONOTROPIC RECEPTOR 20A-RELATED"/>
    <property type="match status" value="1"/>
</dbReference>
<feature type="transmembrane region" description="Helical" evidence="10">
    <location>
        <begin position="7"/>
        <end position="25"/>
    </location>
</feature>
<organism>
    <name type="scientific">Pediculus humanus subsp. corporis</name>
    <name type="common">Body louse</name>
    <dbReference type="NCBI Taxonomy" id="121224"/>
    <lineage>
        <taxon>Eukaryota</taxon>
        <taxon>Metazoa</taxon>
        <taxon>Ecdysozoa</taxon>
        <taxon>Arthropoda</taxon>
        <taxon>Hexapoda</taxon>
        <taxon>Insecta</taxon>
        <taxon>Pterygota</taxon>
        <taxon>Neoptera</taxon>
        <taxon>Paraneoptera</taxon>
        <taxon>Psocodea</taxon>
        <taxon>Troctomorpha</taxon>
        <taxon>Phthiraptera</taxon>
        <taxon>Anoplura</taxon>
        <taxon>Pediculidae</taxon>
        <taxon>Pediculus</taxon>
    </lineage>
</organism>
<comment type="subcellular location">
    <subcellularLocation>
        <location evidence="1">Cell membrane</location>
        <topology evidence="1">Multi-pass membrane protein</topology>
    </subcellularLocation>
</comment>
<dbReference type="STRING" id="121224.E0VIY3"/>